<dbReference type="GO" id="GO:0009103">
    <property type="term" value="P:lipopolysaccharide biosynthetic process"/>
    <property type="evidence" value="ECO:0007669"/>
    <property type="project" value="TreeGrafter"/>
</dbReference>
<dbReference type="PANTHER" id="PTHR46401:SF2">
    <property type="entry name" value="GLYCOSYLTRANSFERASE WBBK-RELATED"/>
    <property type="match status" value="1"/>
</dbReference>
<keyword evidence="5" id="KW-1185">Reference proteome</keyword>
<gene>
    <name evidence="4" type="ORF">FA740_10735</name>
</gene>
<name>A0A4V5MU88_9RHOB</name>
<comment type="caution">
    <text evidence="4">The sequence shown here is derived from an EMBL/GenBank/DDBJ whole genome shotgun (WGS) entry which is preliminary data.</text>
</comment>
<accession>A0A4V5MU88</accession>
<dbReference type="PANTHER" id="PTHR46401">
    <property type="entry name" value="GLYCOSYLTRANSFERASE WBBK-RELATED"/>
    <property type="match status" value="1"/>
</dbReference>
<dbReference type="RefSeq" id="WP_136856777.1">
    <property type="nucleotide sequence ID" value="NZ_SUNH01000014.1"/>
</dbReference>
<dbReference type="Pfam" id="PF13439">
    <property type="entry name" value="Glyco_transf_4"/>
    <property type="match status" value="1"/>
</dbReference>
<dbReference type="EMBL" id="SUNH01000014">
    <property type="protein sequence ID" value="TJZ83908.1"/>
    <property type="molecule type" value="Genomic_DNA"/>
</dbReference>
<evidence type="ECO:0000259" key="2">
    <source>
        <dbReference type="Pfam" id="PF00534"/>
    </source>
</evidence>
<evidence type="ECO:0000313" key="5">
    <source>
        <dbReference type="Proteomes" id="UP000306223"/>
    </source>
</evidence>
<dbReference type="AlphaFoldDB" id="A0A4V5MU88"/>
<dbReference type="OrthoDB" id="9790710at2"/>
<reference evidence="4 5" key="1">
    <citation type="submission" date="2019-04" db="EMBL/GenBank/DDBJ databases">
        <authorList>
            <person name="Li J."/>
        </authorList>
    </citation>
    <scope>NUCLEOTIDE SEQUENCE [LARGE SCALE GENOMIC DNA]</scope>
    <source>
        <strain evidence="4 5">CCTCC AB2016182</strain>
    </source>
</reference>
<dbReference type="InterPro" id="IPR001296">
    <property type="entry name" value="Glyco_trans_1"/>
</dbReference>
<evidence type="ECO:0000256" key="1">
    <source>
        <dbReference type="ARBA" id="ARBA00022679"/>
    </source>
</evidence>
<proteinExistence type="predicted"/>
<dbReference type="InterPro" id="IPR028098">
    <property type="entry name" value="Glyco_trans_4-like_N"/>
</dbReference>
<protein>
    <submittedName>
        <fullName evidence="4">Glycosyltransferase family 4 protein</fullName>
    </submittedName>
</protein>
<dbReference type="Pfam" id="PF00534">
    <property type="entry name" value="Glycos_transf_1"/>
    <property type="match status" value="1"/>
</dbReference>
<keyword evidence="1 4" id="KW-0808">Transferase</keyword>
<dbReference type="Proteomes" id="UP000306223">
    <property type="component" value="Unassembled WGS sequence"/>
</dbReference>
<feature type="domain" description="Glycosyltransferase subfamily 4-like N-terminal" evidence="3">
    <location>
        <begin position="48"/>
        <end position="161"/>
    </location>
</feature>
<sequence>MTDPRTLAFALPGDITTLTGGYIYDRRLVEGLRAQGRSVRVIALSDAFPTPDAAQMSQALDALQALPADQPVIIDGLAFGALDPQGVAAIRAPIVAMIHHPLAQESALPADLADHLWRTERANLAHARRILVPSPHTRQMLIDRYDVTPDRITVARPGTDRQAIPPAPAPVSPPLILSVGILHPRKGHDVLIAALARLADLDWQAVIVGNPWDAAHVTDLQAQIAASGLSARLELAGRVEADRLAQLYRRASVFALATRYEGYGIVFDEALSHGLPIVTTRTGAVPDTVPADAGLLVAPDDAPALAQALRRMLSDPQDRAARAAAAARAGAALPGWPDTAQIAGDVLDGLG</sequence>
<dbReference type="GO" id="GO:0016757">
    <property type="term" value="F:glycosyltransferase activity"/>
    <property type="evidence" value="ECO:0007669"/>
    <property type="project" value="InterPro"/>
</dbReference>
<organism evidence="4 5">
    <name type="scientific">Paracoccus hibiscisoli</name>
    <dbReference type="NCBI Taxonomy" id="2023261"/>
    <lineage>
        <taxon>Bacteria</taxon>
        <taxon>Pseudomonadati</taxon>
        <taxon>Pseudomonadota</taxon>
        <taxon>Alphaproteobacteria</taxon>
        <taxon>Rhodobacterales</taxon>
        <taxon>Paracoccaceae</taxon>
        <taxon>Paracoccus</taxon>
    </lineage>
</organism>
<evidence type="ECO:0000313" key="4">
    <source>
        <dbReference type="EMBL" id="TJZ83908.1"/>
    </source>
</evidence>
<dbReference type="Gene3D" id="3.40.50.2000">
    <property type="entry name" value="Glycogen Phosphorylase B"/>
    <property type="match status" value="2"/>
</dbReference>
<dbReference type="CDD" id="cd03801">
    <property type="entry name" value="GT4_PimA-like"/>
    <property type="match status" value="1"/>
</dbReference>
<feature type="domain" description="Glycosyl transferase family 1" evidence="2">
    <location>
        <begin position="169"/>
        <end position="326"/>
    </location>
</feature>
<evidence type="ECO:0000259" key="3">
    <source>
        <dbReference type="Pfam" id="PF13439"/>
    </source>
</evidence>
<dbReference type="SUPFAM" id="SSF53756">
    <property type="entry name" value="UDP-Glycosyltransferase/glycogen phosphorylase"/>
    <property type="match status" value="1"/>
</dbReference>